<sequence length="406" mass="43342">MNTVAVGFWGAFFGSAALMLAASLLAYLQTRHKVPLRAAQLAVVSALFTLAYLGGLPMPDGDAEKRVLAHIAAVSFALPILQLLAWLGLTRGPERRRLASMAVWGLAALVVLVGWMLSARQALMLSSLVIVLMGLVALPLAARSALLGDRLAWLAFAGMFFVDITLAGLSWIALEEVTAWPVHAVSAIAGTAFLATFSVAVWERYSYLLELRQVMAYGPAYDPVTRMRSHAETGQMVGAAFVAAGGEARPVGVIAVSIGNLYALEQLHGRGAANHALFVCASRLRRIVPGNVEMGRLGEDGFLLVTRDTDGPQRLVALARQVAQRLARPVSLSTSDPTAETSGRAGWVADVGVGVLAASAPATRPANAVTMARDMSRTAWSYGSRIAWFDRDRREIAELPLTDGRR</sequence>
<dbReference type="InterPro" id="IPR029787">
    <property type="entry name" value="Nucleotide_cyclase"/>
</dbReference>
<dbReference type="InterPro" id="IPR000160">
    <property type="entry name" value="GGDEF_dom"/>
</dbReference>
<keyword evidence="1" id="KW-0472">Membrane</keyword>
<proteinExistence type="predicted"/>
<name>A0ABW0NLH1_9BURK</name>
<feature type="transmembrane region" description="Helical" evidence="1">
    <location>
        <begin position="123"/>
        <end position="141"/>
    </location>
</feature>
<evidence type="ECO:0000313" key="3">
    <source>
        <dbReference type="EMBL" id="MFC5500212.1"/>
    </source>
</evidence>
<keyword evidence="4" id="KW-1185">Reference proteome</keyword>
<keyword evidence="1" id="KW-1133">Transmembrane helix</keyword>
<dbReference type="Gene3D" id="3.30.70.270">
    <property type="match status" value="1"/>
</dbReference>
<evidence type="ECO:0000259" key="2">
    <source>
        <dbReference type="PROSITE" id="PS50887"/>
    </source>
</evidence>
<feature type="transmembrane region" description="Helical" evidence="1">
    <location>
        <begin position="98"/>
        <end position="117"/>
    </location>
</feature>
<dbReference type="Proteomes" id="UP001596037">
    <property type="component" value="Unassembled WGS sequence"/>
</dbReference>
<feature type="transmembrane region" description="Helical" evidence="1">
    <location>
        <begin position="153"/>
        <end position="174"/>
    </location>
</feature>
<feature type="transmembrane region" description="Helical" evidence="1">
    <location>
        <begin position="180"/>
        <end position="202"/>
    </location>
</feature>
<dbReference type="SUPFAM" id="SSF55073">
    <property type="entry name" value="Nucleotide cyclase"/>
    <property type="match status" value="1"/>
</dbReference>
<evidence type="ECO:0000313" key="4">
    <source>
        <dbReference type="Proteomes" id="UP001596037"/>
    </source>
</evidence>
<comment type="caution">
    <text evidence="3">The sequence shown here is derived from an EMBL/GenBank/DDBJ whole genome shotgun (WGS) entry which is preliminary data.</text>
</comment>
<keyword evidence="1" id="KW-0812">Transmembrane</keyword>
<reference evidence="4" key="1">
    <citation type="journal article" date="2019" name="Int. J. Syst. Evol. Microbiol.">
        <title>The Global Catalogue of Microorganisms (GCM) 10K type strain sequencing project: providing services to taxonomists for standard genome sequencing and annotation.</title>
        <authorList>
            <consortium name="The Broad Institute Genomics Platform"/>
            <consortium name="The Broad Institute Genome Sequencing Center for Infectious Disease"/>
            <person name="Wu L."/>
            <person name="Ma J."/>
        </authorList>
    </citation>
    <scope>NUCLEOTIDE SEQUENCE [LARGE SCALE GENOMIC DNA]</scope>
    <source>
        <strain evidence="4">CCUG 57401</strain>
    </source>
</reference>
<feature type="transmembrane region" description="Helical" evidence="1">
    <location>
        <begin position="6"/>
        <end position="27"/>
    </location>
</feature>
<feature type="transmembrane region" description="Helical" evidence="1">
    <location>
        <begin position="34"/>
        <end position="55"/>
    </location>
</feature>
<accession>A0ABW0NLH1</accession>
<evidence type="ECO:0000256" key="1">
    <source>
        <dbReference type="SAM" id="Phobius"/>
    </source>
</evidence>
<dbReference type="Pfam" id="PF00990">
    <property type="entry name" value="GGDEF"/>
    <property type="match status" value="1"/>
</dbReference>
<dbReference type="InterPro" id="IPR043128">
    <property type="entry name" value="Rev_trsase/Diguanyl_cyclase"/>
</dbReference>
<feature type="transmembrane region" description="Helical" evidence="1">
    <location>
        <begin position="67"/>
        <end position="86"/>
    </location>
</feature>
<dbReference type="RefSeq" id="WP_376852450.1">
    <property type="nucleotide sequence ID" value="NZ_JBHSMF010000010.1"/>
</dbReference>
<gene>
    <name evidence="3" type="ORF">ACFPOE_21900</name>
</gene>
<organism evidence="3 4">
    <name type="scientific">Caenimonas terrae</name>
    <dbReference type="NCBI Taxonomy" id="696074"/>
    <lineage>
        <taxon>Bacteria</taxon>
        <taxon>Pseudomonadati</taxon>
        <taxon>Pseudomonadota</taxon>
        <taxon>Betaproteobacteria</taxon>
        <taxon>Burkholderiales</taxon>
        <taxon>Comamonadaceae</taxon>
        <taxon>Caenimonas</taxon>
    </lineage>
</organism>
<protein>
    <submittedName>
        <fullName evidence="3">GGDEF domain-containing protein</fullName>
    </submittedName>
</protein>
<dbReference type="EMBL" id="JBHSMF010000010">
    <property type="protein sequence ID" value="MFC5500212.1"/>
    <property type="molecule type" value="Genomic_DNA"/>
</dbReference>
<feature type="domain" description="GGDEF" evidence="2">
    <location>
        <begin position="249"/>
        <end position="391"/>
    </location>
</feature>
<dbReference type="PROSITE" id="PS50887">
    <property type="entry name" value="GGDEF"/>
    <property type="match status" value="1"/>
</dbReference>